<proteinExistence type="predicted"/>
<evidence type="ECO:0000256" key="1">
    <source>
        <dbReference type="SAM" id="Phobius"/>
    </source>
</evidence>
<protein>
    <submittedName>
        <fullName evidence="2">Uncharacterized protein</fullName>
    </submittedName>
</protein>
<sequence>MEIFQLRCRHIGTLPCYISHKILKLKSSWTFSKSKESKKLAKELNLDLISSNANLRIKRAIPNSSSIATMRRPTQLREPKPKGRNTKGLLGFKALTSSFVCSGLSQRSGKINSPTLTISLQLLDRNPVSRHYDNSVEPPIPVLPAIHPRYLTVAFPSEGTSSFCCSCCSSPLVDIPSGHSFIVLSVLSPSSTLLSLLFLLLLLQFVSFVGETKGNNT</sequence>
<evidence type="ECO:0000313" key="2">
    <source>
        <dbReference type="EnsemblMetazoa" id="GBRI003928-PA"/>
    </source>
</evidence>
<keyword evidence="1" id="KW-1133">Transmembrane helix</keyword>
<dbReference type="VEuPathDB" id="VectorBase:GBRI003928"/>
<reference evidence="3" key="1">
    <citation type="submission" date="2014-03" db="EMBL/GenBank/DDBJ databases">
        <authorList>
            <person name="Aksoy S."/>
            <person name="Warren W."/>
            <person name="Wilson R.K."/>
        </authorList>
    </citation>
    <scope>NUCLEOTIDE SEQUENCE [LARGE SCALE GENOMIC DNA]</scope>
    <source>
        <strain evidence="3">IAEA</strain>
    </source>
</reference>
<accession>A0A1A9W2E2</accession>
<dbReference type="Proteomes" id="UP000091820">
    <property type="component" value="Unassembled WGS sequence"/>
</dbReference>
<feature type="transmembrane region" description="Helical" evidence="1">
    <location>
        <begin position="181"/>
        <end position="203"/>
    </location>
</feature>
<reference evidence="2" key="2">
    <citation type="submission" date="2020-05" db="UniProtKB">
        <authorList>
            <consortium name="EnsemblMetazoa"/>
        </authorList>
    </citation>
    <scope>IDENTIFICATION</scope>
    <source>
        <strain evidence="2">IAEA</strain>
    </source>
</reference>
<keyword evidence="3" id="KW-1185">Reference proteome</keyword>
<keyword evidence="1" id="KW-0812">Transmembrane</keyword>
<dbReference type="EnsemblMetazoa" id="GBRI003928-RA">
    <property type="protein sequence ID" value="GBRI003928-PA"/>
    <property type="gene ID" value="GBRI003928"/>
</dbReference>
<name>A0A1A9W2E2_9MUSC</name>
<dbReference type="AlphaFoldDB" id="A0A1A9W2E2"/>
<organism evidence="2 3">
    <name type="scientific">Glossina brevipalpis</name>
    <dbReference type="NCBI Taxonomy" id="37001"/>
    <lineage>
        <taxon>Eukaryota</taxon>
        <taxon>Metazoa</taxon>
        <taxon>Ecdysozoa</taxon>
        <taxon>Arthropoda</taxon>
        <taxon>Hexapoda</taxon>
        <taxon>Insecta</taxon>
        <taxon>Pterygota</taxon>
        <taxon>Neoptera</taxon>
        <taxon>Endopterygota</taxon>
        <taxon>Diptera</taxon>
        <taxon>Brachycera</taxon>
        <taxon>Muscomorpha</taxon>
        <taxon>Hippoboscoidea</taxon>
        <taxon>Glossinidae</taxon>
        <taxon>Glossina</taxon>
    </lineage>
</organism>
<evidence type="ECO:0000313" key="3">
    <source>
        <dbReference type="Proteomes" id="UP000091820"/>
    </source>
</evidence>
<keyword evidence="1" id="KW-0472">Membrane</keyword>